<organism evidence="2 3">
    <name type="scientific">Arenicella xantha</name>
    <dbReference type="NCBI Taxonomy" id="644221"/>
    <lineage>
        <taxon>Bacteria</taxon>
        <taxon>Pseudomonadati</taxon>
        <taxon>Pseudomonadota</taxon>
        <taxon>Gammaproteobacteria</taxon>
        <taxon>Arenicellales</taxon>
        <taxon>Arenicellaceae</taxon>
        <taxon>Arenicella</taxon>
    </lineage>
</organism>
<dbReference type="CDD" id="cd07344">
    <property type="entry name" value="M48_yhfN_like"/>
    <property type="match status" value="1"/>
</dbReference>
<proteinExistence type="predicted"/>
<dbReference type="OrthoDB" id="9811177at2"/>
<dbReference type="InParanoid" id="A0A395JFF2"/>
<evidence type="ECO:0000313" key="3">
    <source>
        <dbReference type="Proteomes" id="UP000253083"/>
    </source>
</evidence>
<name>A0A395JFF2_9GAMM</name>
<comment type="caution">
    <text evidence="2">The sequence shown here is derived from an EMBL/GenBank/DDBJ whole genome shotgun (WGS) entry which is preliminary data.</text>
</comment>
<evidence type="ECO:0000259" key="1">
    <source>
        <dbReference type="Pfam" id="PF01863"/>
    </source>
</evidence>
<reference evidence="2 3" key="1">
    <citation type="submission" date="2018-06" db="EMBL/GenBank/DDBJ databases">
        <title>Genomic Encyclopedia of Type Strains, Phase IV (KMG-IV): sequencing the most valuable type-strain genomes for metagenomic binning, comparative biology and taxonomic classification.</title>
        <authorList>
            <person name="Goeker M."/>
        </authorList>
    </citation>
    <scope>NUCLEOTIDE SEQUENCE [LARGE SCALE GENOMIC DNA]</scope>
    <source>
        <strain evidence="2 3">DSM 24032</strain>
    </source>
</reference>
<dbReference type="InterPro" id="IPR002725">
    <property type="entry name" value="YgjP-like_metallopeptidase"/>
</dbReference>
<accession>A0A395JFF2</accession>
<protein>
    <recommendedName>
        <fullName evidence="1">YgjP-like metallopeptidase domain-containing protein</fullName>
    </recommendedName>
</protein>
<dbReference type="InterPro" id="IPR053136">
    <property type="entry name" value="UTP_pyrophosphatase-like"/>
</dbReference>
<keyword evidence="3" id="KW-1185">Reference proteome</keyword>
<gene>
    <name evidence="2" type="ORF">DFR28_10740</name>
</gene>
<sequence length="242" mass="27720">MANAMSKSEQVQIDDLEVTLIRSARRKRLSLEVGVKGVQARAPSRMRLGAIVAFVQSKRAWIDQHLANVPDIPSNPEFSDGVSIHYRGTPTLVILKPGSKAPVKSTSNGIEVPVSESHLPLEVSAKTKLIKWLKQQTRAELEVQVARFAERMRIPRSPHQSIRVRDYKRRWGSCDAHGSLSFNWRLILAPPEVLNYVVVHELAHCLEFNHSRRFWAIVEQEVPNRKEYQQWLNQYGITLYQL</sequence>
<dbReference type="PANTHER" id="PTHR30399">
    <property type="entry name" value="UNCHARACTERIZED PROTEIN YGJP"/>
    <property type="match status" value="1"/>
</dbReference>
<evidence type="ECO:0000313" key="2">
    <source>
        <dbReference type="EMBL" id="RBP48438.1"/>
    </source>
</evidence>
<dbReference type="PANTHER" id="PTHR30399:SF1">
    <property type="entry name" value="UTP PYROPHOSPHATASE"/>
    <property type="match status" value="1"/>
</dbReference>
<dbReference type="Proteomes" id="UP000253083">
    <property type="component" value="Unassembled WGS sequence"/>
</dbReference>
<dbReference type="EMBL" id="QNRT01000007">
    <property type="protein sequence ID" value="RBP48438.1"/>
    <property type="molecule type" value="Genomic_DNA"/>
</dbReference>
<dbReference type="Gene3D" id="3.30.2010.10">
    <property type="entry name" value="Metalloproteases ('zincins'), catalytic domain"/>
    <property type="match status" value="1"/>
</dbReference>
<dbReference type="Pfam" id="PF01863">
    <property type="entry name" value="YgjP-like"/>
    <property type="match status" value="1"/>
</dbReference>
<dbReference type="AlphaFoldDB" id="A0A395JFF2"/>
<feature type="domain" description="YgjP-like metallopeptidase" evidence="1">
    <location>
        <begin position="27"/>
        <end position="234"/>
    </location>
</feature>